<accession>A0A4V1IRG2</accession>
<protein>
    <submittedName>
        <fullName evidence="2">Uncharacterized protein</fullName>
    </submittedName>
</protein>
<feature type="region of interest" description="Disordered" evidence="1">
    <location>
        <begin position="513"/>
        <end position="547"/>
    </location>
</feature>
<feature type="region of interest" description="Disordered" evidence="1">
    <location>
        <begin position="16"/>
        <end position="50"/>
    </location>
</feature>
<feature type="region of interest" description="Disordered" evidence="1">
    <location>
        <begin position="62"/>
        <end position="102"/>
    </location>
</feature>
<feature type="region of interest" description="Disordered" evidence="1">
    <location>
        <begin position="311"/>
        <end position="449"/>
    </location>
</feature>
<proteinExistence type="predicted"/>
<evidence type="ECO:0000256" key="1">
    <source>
        <dbReference type="SAM" id="MobiDB-lite"/>
    </source>
</evidence>
<dbReference type="AlphaFoldDB" id="A0A4V1IRG2"/>
<dbReference type="EMBL" id="KZ995804">
    <property type="protein sequence ID" value="RKO89947.1"/>
    <property type="molecule type" value="Genomic_DNA"/>
</dbReference>
<reference evidence="3" key="1">
    <citation type="journal article" date="2018" name="Nat. Microbiol.">
        <title>Leveraging single-cell genomics to expand the fungal tree of life.</title>
        <authorList>
            <person name="Ahrendt S.R."/>
            <person name="Quandt C.A."/>
            <person name="Ciobanu D."/>
            <person name="Clum A."/>
            <person name="Salamov A."/>
            <person name="Andreopoulos B."/>
            <person name="Cheng J.F."/>
            <person name="Woyke T."/>
            <person name="Pelin A."/>
            <person name="Henrissat B."/>
            <person name="Reynolds N.K."/>
            <person name="Benny G.L."/>
            <person name="Smith M.E."/>
            <person name="James T.Y."/>
            <person name="Grigoriev I.V."/>
        </authorList>
    </citation>
    <scope>NUCLEOTIDE SEQUENCE [LARGE SCALE GENOMIC DNA]</scope>
</reference>
<feature type="compositionally biased region" description="Low complexity" evidence="1">
    <location>
        <begin position="407"/>
        <end position="449"/>
    </location>
</feature>
<sequence>MERVLAPRWSLADAVPEPVRQAREGVGTGSAHRGAYTQSGGGGWSTQSSSHVGTAGFANAPAARARTPSGGSILPSRGGPATRTGFSPVPPLPSQPQASMQSQRFPMPIPVPATPPRHGGEKSQLSAATLGSFHVQPHTTFAEPKTTTPERPVLKSTPETFERNFPSLGNSASPTPHAPAPLAPVAWGKPDVVSIVAAPATRKKSMADVGIDGLDHADDVGAAVNHGGEAAEIARLMALVPKPIAKSNGKTLPMGARERPKPTPVSKGPLMKQAQLPQKPAAAKPIQIGAKAPIAKVAATAPVPIPVASARPKLRSSMKPSPRNNGGAAFPSMGVDGHLDCEALAPPGLSKRPTPSSETYQVRADSDDTDIASTSESWDADDARITESPPYSSPPSSPRPPTPSHPASPTLTDRSSPRSTTPTTSTPRTPLSPAAAAASISVPAEASVAAPDPYMHTVFAYSASLEKEEQFLRTLGWDKRDYYAETVDETQFIITEEEKREFWAGVRGTAGVAGASAKGRGRGGGVGAKKGRAASGAAGARKKSGKI</sequence>
<gene>
    <name evidence="2" type="ORF">BDK51DRAFT_31827</name>
</gene>
<evidence type="ECO:0000313" key="3">
    <source>
        <dbReference type="Proteomes" id="UP000269721"/>
    </source>
</evidence>
<feature type="region of interest" description="Disordered" evidence="1">
    <location>
        <begin position="248"/>
        <end position="271"/>
    </location>
</feature>
<name>A0A4V1IRG2_9FUNG</name>
<feature type="compositionally biased region" description="Pro residues" evidence="1">
    <location>
        <begin position="391"/>
        <end position="406"/>
    </location>
</feature>
<organism evidence="2 3">
    <name type="scientific">Blyttiomyces helicus</name>
    <dbReference type="NCBI Taxonomy" id="388810"/>
    <lineage>
        <taxon>Eukaryota</taxon>
        <taxon>Fungi</taxon>
        <taxon>Fungi incertae sedis</taxon>
        <taxon>Chytridiomycota</taxon>
        <taxon>Chytridiomycota incertae sedis</taxon>
        <taxon>Chytridiomycetes</taxon>
        <taxon>Chytridiomycetes incertae sedis</taxon>
        <taxon>Blyttiomyces</taxon>
    </lineage>
</organism>
<evidence type="ECO:0000313" key="2">
    <source>
        <dbReference type="EMBL" id="RKO89947.1"/>
    </source>
</evidence>
<dbReference type="OrthoDB" id="2141344at2759"/>
<keyword evidence="3" id="KW-1185">Reference proteome</keyword>
<dbReference type="Proteomes" id="UP000269721">
    <property type="component" value="Unassembled WGS sequence"/>
</dbReference>